<dbReference type="EMBL" id="WVUD01000002">
    <property type="protein sequence ID" value="MYL82045.1"/>
    <property type="molecule type" value="Genomic_DNA"/>
</dbReference>
<dbReference type="SUPFAM" id="SSF103473">
    <property type="entry name" value="MFS general substrate transporter"/>
    <property type="match status" value="1"/>
</dbReference>
<evidence type="ECO:0000259" key="9">
    <source>
        <dbReference type="PROSITE" id="PS50850"/>
    </source>
</evidence>
<evidence type="ECO:0000313" key="10">
    <source>
        <dbReference type="EMBL" id="MYL82045.1"/>
    </source>
</evidence>
<dbReference type="PANTHER" id="PTHR42718:SF9">
    <property type="entry name" value="MAJOR FACILITATOR SUPERFAMILY MULTIDRUG TRANSPORTER MFSC"/>
    <property type="match status" value="1"/>
</dbReference>
<evidence type="ECO:0000313" key="11">
    <source>
        <dbReference type="Proteomes" id="UP000482487"/>
    </source>
</evidence>
<feature type="transmembrane region" description="Helical" evidence="8">
    <location>
        <begin position="52"/>
        <end position="73"/>
    </location>
</feature>
<dbReference type="GO" id="GO:0022857">
    <property type="term" value="F:transmembrane transporter activity"/>
    <property type="evidence" value="ECO:0007669"/>
    <property type="project" value="InterPro"/>
</dbReference>
<feature type="transmembrane region" description="Helical" evidence="8">
    <location>
        <begin position="205"/>
        <end position="225"/>
    </location>
</feature>
<dbReference type="Pfam" id="PF07690">
    <property type="entry name" value="MFS_1"/>
    <property type="match status" value="1"/>
</dbReference>
<name>A0A7C9IJ91_9BACT</name>
<keyword evidence="4" id="KW-1003">Cell membrane</keyword>
<gene>
    <name evidence="10" type="ORF">GTA51_02685</name>
</gene>
<dbReference type="InterPro" id="IPR036259">
    <property type="entry name" value="MFS_trans_sf"/>
</dbReference>
<dbReference type="Gene3D" id="1.20.1720.10">
    <property type="entry name" value="Multidrug resistance protein D"/>
    <property type="match status" value="1"/>
</dbReference>
<comment type="subcellular location">
    <subcellularLocation>
        <location evidence="1">Cell membrane</location>
        <topology evidence="1">Multi-pass membrane protein</topology>
    </subcellularLocation>
</comment>
<protein>
    <submittedName>
        <fullName evidence="10">DHA2 family efflux MFS transporter permease subunit</fullName>
    </submittedName>
</protein>
<dbReference type="InterPro" id="IPR011701">
    <property type="entry name" value="MFS"/>
</dbReference>
<evidence type="ECO:0000256" key="4">
    <source>
        <dbReference type="ARBA" id="ARBA00022475"/>
    </source>
</evidence>
<organism evidence="10 11">
    <name type="scientific">Solidesulfovibrio aerotolerans</name>
    <dbReference type="NCBI Taxonomy" id="295255"/>
    <lineage>
        <taxon>Bacteria</taxon>
        <taxon>Pseudomonadati</taxon>
        <taxon>Thermodesulfobacteriota</taxon>
        <taxon>Desulfovibrionia</taxon>
        <taxon>Desulfovibrionales</taxon>
        <taxon>Desulfovibrionaceae</taxon>
        <taxon>Solidesulfovibrio</taxon>
    </lineage>
</organism>
<dbReference type="InterPro" id="IPR020846">
    <property type="entry name" value="MFS_dom"/>
</dbReference>
<dbReference type="PANTHER" id="PTHR42718">
    <property type="entry name" value="MAJOR FACILITATOR SUPERFAMILY MULTIDRUG TRANSPORTER MFSC"/>
    <property type="match status" value="1"/>
</dbReference>
<feature type="transmembrane region" description="Helical" evidence="8">
    <location>
        <begin position="85"/>
        <end position="104"/>
    </location>
</feature>
<feature type="transmembrane region" description="Helical" evidence="8">
    <location>
        <begin position="445"/>
        <end position="472"/>
    </location>
</feature>
<dbReference type="RefSeq" id="WP_160958448.1">
    <property type="nucleotide sequence ID" value="NZ_WVUD01000002.1"/>
</dbReference>
<keyword evidence="6 8" id="KW-1133">Transmembrane helix</keyword>
<dbReference type="InterPro" id="IPR004638">
    <property type="entry name" value="EmrB-like"/>
</dbReference>
<dbReference type="PROSITE" id="PS50850">
    <property type="entry name" value="MFS"/>
    <property type="match status" value="1"/>
</dbReference>
<dbReference type="Gene3D" id="1.20.1250.20">
    <property type="entry name" value="MFS general substrate transporter like domains"/>
    <property type="match status" value="1"/>
</dbReference>
<accession>A0A7C9IJ91</accession>
<feature type="transmembrane region" description="Helical" evidence="8">
    <location>
        <begin position="337"/>
        <end position="356"/>
    </location>
</feature>
<keyword evidence="11" id="KW-1185">Reference proteome</keyword>
<feature type="domain" description="Major facilitator superfamily (MFS) profile" evidence="9">
    <location>
        <begin position="19"/>
        <end position="476"/>
    </location>
</feature>
<feature type="transmembrane region" description="Helical" evidence="8">
    <location>
        <begin position="237"/>
        <end position="254"/>
    </location>
</feature>
<evidence type="ECO:0000256" key="1">
    <source>
        <dbReference type="ARBA" id="ARBA00004651"/>
    </source>
</evidence>
<comment type="similarity">
    <text evidence="2">Belongs to the major facilitator superfamily. EmrB family.</text>
</comment>
<dbReference type="CDD" id="cd17321">
    <property type="entry name" value="MFS_MMR_MDR_like"/>
    <property type="match status" value="1"/>
</dbReference>
<reference evidence="10 11" key="1">
    <citation type="submission" date="2020-01" db="EMBL/GenBank/DDBJ databases">
        <title>Genome sequence of Desulfovibrio aerotolerans DSM 16695(T).</title>
        <authorList>
            <person name="Karnachuk O."/>
            <person name="Avakyan M."/>
            <person name="Mardanov A."/>
            <person name="Kadnikov V."/>
            <person name="Ravin N."/>
        </authorList>
    </citation>
    <scope>NUCLEOTIDE SEQUENCE [LARGE SCALE GENOMIC DNA]</scope>
    <source>
        <strain evidence="10 11">DSM 16695</strain>
    </source>
</reference>
<evidence type="ECO:0000256" key="7">
    <source>
        <dbReference type="ARBA" id="ARBA00023136"/>
    </source>
</evidence>
<evidence type="ECO:0000256" key="5">
    <source>
        <dbReference type="ARBA" id="ARBA00022692"/>
    </source>
</evidence>
<dbReference type="GO" id="GO:0005886">
    <property type="term" value="C:plasma membrane"/>
    <property type="evidence" value="ECO:0007669"/>
    <property type="project" value="UniProtKB-SubCell"/>
</dbReference>
<feature type="transmembrane region" description="Helical" evidence="8">
    <location>
        <begin position="309"/>
        <end position="330"/>
    </location>
</feature>
<keyword evidence="3" id="KW-0813">Transport</keyword>
<feature type="transmembrane region" description="Helical" evidence="8">
    <location>
        <begin position="175"/>
        <end position="193"/>
    </location>
</feature>
<evidence type="ECO:0000256" key="2">
    <source>
        <dbReference type="ARBA" id="ARBA00008537"/>
    </source>
</evidence>
<comment type="caution">
    <text evidence="10">The sequence shown here is derived from an EMBL/GenBank/DDBJ whole genome shotgun (WGS) entry which is preliminary data.</text>
</comment>
<dbReference type="OrthoDB" id="9807274at2"/>
<feature type="transmembrane region" description="Helical" evidence="8">
    <location>
        <begin position="275"/>
        <end position="297"/>
    </location>
</feature>
<feature type="transmembrane region" description="Helical" evidence="8">
    <location>
        <begin position="12"/>
        <end position="32"/>
    </location>
</feature>
<proteinExistence type="inferred from homology"/>
<dbReference type="PRINTS" id="PR01036">
    <property type="entry name" value="TCRTETB"/>
</dbReference>
<evidence type="ECO:0000256" key="8">
    <source>
        <dbReference type="SAM" id="Phobius"/>
    </source>
</evidence>
<feature type="transmembrane region" description="Helical" evidence="8">
    <location>
        <begin position="143"/>
        <end position="169"/>
    </location>
</feature>
<keyword evidence="7 8" id="KW-0472">Membrane</keyword>
<keyword evidence="5 8" id="KW-0812">Transmembrane</keyword>
<sequence>MNQPSTSPGAVVYARPALAMLGVNLMVFMATLDMSIVNVALPTLTESLHTDFATIQWVILSYVLVIASLLLLVSRLGDMRDKKQIFSTGLVLFVVASLCCGLAPSVSWLIGFRALQGIGAAMSQSLGMAIVTQIAPPASRGRALGFIGGTVAMGLMIGPPLGGVLIGLIGWRSLFLLNVPFGLLAYFVVRRYMPALPPVRLGERFDVPGAALACLTLACYCLGMTFMQRQGFSDPTALGLLGVSALGLTAFIAVERRSPAPMLDLSLFANPLISLPLAIGTLVFITGASGFIMPFFLQTGQGHTVTEVGLLLMILPASMALTAPISGSLADRYGARGISLVGLIVLLGGCLALGTLTEHTPWWGYLLRSMPVGLGIGIFQAPNNSTIMGQMPAHRLGVGSGLANYARVFGQSTGLPLVATIFSGLVLASGTVASHADFTSAPPAALAAGVAGVFHALAALLVVAIAMAVWAWKLENRAKAPGTKA</sequence>
<dbReference type="Proteomes" id="UP000482487">
    <property type="component" value="Unassembled WGS sequence"/>
</dbReference>
<evidence type="ECO:0000256" key="6">
    <source>
        <dbReference type="ARBA" id="ARBA00022989"/>
    </source>
</evidence>
<dbReference type="NCBIfam" id="TIGR00711">
    <property type="entry name" value="efflux_EmrB"/>
    <property type="match status" value="1"/>
</dbReference>
<feature type="transmembrane region" description="Helical" evidence="8">
    <location>
        <begin position="414"/>
        <end position="433"/>
    </location>
</feature>
<evidence type="ECO:0000256" key="3">
    <source>
        <dbReference type="ARBA" id="ARBA00022448"/>
    </source>
</evidence>
<dbReference type="AlphaFoldDB" id="A0A7C9IJ91"/>